<comment type="caution">
    <text evidence="12">The sequence shown here is derived from an EMBL/GenBank/DDBJ whole genome shotgun (WGS) entry which is preliminary data.</text>
</comment>
<dbReference type="FunFam" id="3.30.565.10:FF:000006">
    <property type="entry name" value="Sensor histidine kinase WalK"/>
    <property type="match status" value="1"/>
</dbReference>
<evidence type="ECO:0000256" key="2">
    <source>
        <dbReference type="ARBA" id="ARBA00001968"/>
    </source>
</evidence>
<evidence type="ECO:0000256" key="1">
    <source>
        <dbReference type="ARBA" id="ARBA00000085"/>
    </source>
</evidence>
<dbReference type="FunFam" id="1.10.287.130:FF:000001">
    <property type="entry name" value="Two-component sensor histidine kinase"/>
    <property type="match status" value="1"/>
</dbReference>
<proteinExistence type="predicted"/>
<dbReference type="Gene3D" id="3.30.565.10">
    <property type="entry name" value="Histidine kinase-like ATPase, C-terminal domain"/>
    <property type="match status" value="1"/>
</dbReference>
<keyword evidence="5" id="KW-0597">Phosphoprotein</keyword>
<comment type="catalytic activity">
    <reaction evidence="1">
        <text>ATP + protein L-histidine = ADP + protein N-phospho-L-histidine.</text>
        <dbReference type="EC" id="2.7.13.3"/>
    </reaction>
</comment>
<evidence type="ECO:0000259" key="11">
    <source>
        <dbReference type="PROSITE" id="PS50109"/>
    </source>
</evidence>
<sequence length="385" mass="41175">MTPAAWLIVAAALAVGIGIGALLHRRNVARTVVGSTLVPHRTREVLSVLQSGAVVVRRDRRSAFSNTTASALAVARPDGALHPGVADLAERAWRADAPVEEDVEIKRGVLGSSSIVHVRVTPLNSELALAVANDNTEQRAAEATRREFAVNVSHELKTPVGALSLLAETIEDNAEDTEMVRSFAKKIRKETRRLTKLIQEIIEISRLQGGESVMDYAPVDLAGVVAEVIDSVRMSADAKEIALVPEYAAAPEVMGDHDLLVMAVRNLVDNAINYSEPGKRVTVSLAREEGVARLAVIDQGLGIALEDQERIFERFYRTDPARSRDTGGTGLGLSIVKHVVLQHSGTVDLWSQPSVGSTFTIRLASDGDTADAGVADAAPAPEEET</sequence>
<feature type="domain" description="Histidine kinase" evidence="11">
    <location>
        <begin position="151"/>
        <end position="367"/>
    </location>
</feature>
<dbReference type="Pfam" id="PF02518">
    <property type="entry name" value="HATPase_c"/>
    <property type="match status" value="1"/>
</dbReference>
<keyword evidence="6" id="KW-0808">Transferase</keyword>
<dbReference type="InterPro" id="IPR005467">
    <property type="entry name" value="His_kinase_dom"/>
</dbReference>
<dbReference type="GO" id="GO:0000155">
    <property type="term" value="F:phosphorelay sensor kinase activity"/>
    <property type="evidence" value="ECO:0007669"/>
    <property type="project" value="InterPro"/>
</dbReference>
<evidence type="ECO:0000313" key="13">
    <source>
        <dbReference type="Proteomes" id="UP000652354"/>
    </source>
</evidence>
<dbReference type="RefSeq" id="WP_203653163.1">
    <property type="nucleotide sequence ID" value="NZ_BONR01000001.1"/>
</dbReference>
<dbReference type="PANTHER" id="PTHR45453:SF1">
    <property type="entry name" value="PHOSPHATE REGULON SENSOR PROTEIN PHOR"/>
    <property type="match status" value="1"/>
</dbReference>
<dbReference type="PRINTS" id="PR00344">
    <property type="entry name" value="BCTRLSENSOR"/>
</dbReference>
<gene>
    <name evidence="12" type="primary">senX3</name>
    <name evidence="12" type="ORF">Dac01nite_04810</name>
</gene>
<dbReference type="GO" id="GO:0005886">
    <property type="term" value="C:plasma membrane"/>
    <property type="evidence" value="ECO:0007669"/>
    <property type="project" value="UniProtKB-SubCell"/>
</dbReference>
<evidence type="ECO:0000256" key="5">
    <source>
        <dbReference type="ARBA" id="ARBA00022553"/>
    </source>
</evidence>
<accession>A0A919Q154</accession>
<evidence type="ECO:0000256" key="8">
    <source>
        <dbReference type="ARBA" id="ARBA00023012"/>
    </source>
</evidence>
<evidence type="ECO:0000313" key="12">
    <source>
        <dbReference type="EMBL" id="GIG53729.1"/>
    </source>
</evidence>
<dbReference type="InterPro" id="IPR004358">
    <property type="entry name" value="Sig_transdc_His_kin-like_C"/>
</dbReference>
<dbReference type="PROSITE" id="PS50109">
    <property type="entry name" value="HIS_KIN"/>
    <property type="match status" value="1"/>
</dbReference>
<evidence type="ECO:0000256" key="7">
    <source>
        <dbReference type="ARBA" id="ARBA00022777"/>
    </source>
</evidence>
<dbReference type="GO" id="GO:0016036">
    <property type="term" value="P:cellular response to phosphate starvation"/>
    <property type="evidence" value="ECO:0007669"/>
    <property type="project" value="TreeGrafter"/>
</dbReference>
<dbReference type="GO" id="GO:0005509">
    <property type="term" value="F:calcium ion binding"/>
    <property type="evidence" value="ECO:0007669"/>
    <property type="project" value="UniProtKB-ARBA"/>
</dbReference>
<comment type="subcellular location">
    <subcellularLocation>
        <location evidence="3">Cell membrane</location>
    </subcellularLocation>
</comment>
<dbReference type="EMBL" id="BONR01000001">
    <property type="protein sequence ID" value="GIG53729.1"/>
    <property type="molecule type" value="Genomic_DNA"/>
</dbReference>
<keyword evidence="7 12" id="KW-0418">Kinase</keyword>
<dbReference type="InterPro" id="IPR050351">
    <property type="entry name" value="BphY/WalK/GraS-like"/>
</dbReference>
<dbReference type="SMART" id="SM00388">
    <property type="entry name" value="HisKA"/>
    <property type="match status" value="1"/>
</dbReference>
<dbReference type="GO" id="GO:0004721">
    <property type="term" value="F:phosphoprotein phosphatase activity"/>
    <property type="evidence" value="ECO:0007669"/>
    <property type="project" value="TreeGrafter"/>
</dbReference>
<name>A0A919Q154_9MICO</name>
<evidence type="ECO:0000256" key="3">
    <source>
        <dbReference type="ARBA" id="ARBA00004236"/>
    </source>
</evidence>
<dbReference type="InterPro" id="IPR003594">
    <property type="entry name" value="HATPase_dom"/>
</dbReference>
<dbReference type="SUPFAM" id="SSF55874">
    <property type="entry name" value="ATPase domain of HSP90 chaperone/DNA topoisomerase II/histidine kinase"/>
    <property type="match status" value="1"/>
</dbReference>
<comment type="cofactor">
    <cofactor evidence="2">
        <name>a divalent metal cation</name>
        <dbReference type="ChEBI" id="CHEBI:60240"/>
    </cofactor>
</comment>
<dbReference type="Gene3D" id="1.10.287.130">
    <property type="match status" value="1"/>
</dbReference>
<evidence type="ECO:0000256" key="9">
    <source>
        <dbReference type="ARBA" id="ARBA00023136"/>
    </source>
</evidence>
<dbReference type="InterPro" id="IPR036890">
    <property type="entry name" value="HATPase_C_sf"/>
</dbReference>
<dbReference type="Proteomes" id="UP000652354">
    <property type="component" value="Unassembled WGS sequence"/>
</dbReference>
<dbReference type="SMART" id="SM00387">
    <property type="entry name" value="HATPase_c"/>
    <property type="match status" value="1"/>
</dbReference>
<dbReference type="EC" id="2.7.13.3" evidence="4"/>
<evidence type="ECO:0000256" key="4">
    <source>
        <dbReference type="ARBA" id="ARBA00012438"/>
    </source>
</evidence>
<keyword evidence="13" id="KW-1185">Reference proteome</keyword>
<dbReference type="CDD" id="cd00082">
    <property type="entry name" value="HisKA"/>
    <property type="match status" value="1"/>
</dbReference>
<dbReference type="SUPFAM" id="SSF47384">
    <property type="entry name" value="Homodimeric domain of signal transducing histidine kinase"/>
    <property type="match status" value="1"/>
</dbReference>
<reference evidence="12" key="1">
    <citation type="submission" date="2021-01" db="EMBL/GenBank/DDBJ databases">
        <title>Whole genome shotgun sequence of Demequina activiva NBRC 110675.</title>
        <authorList>
            <person name="Komaki H."/>
            <person name="Tamura T."/>
        </authorList>
    </citation>
    <scope>NUCLEOTIDE SEQUENCE</scope>
    <source>
        <strain evidence="12">NBRC 110675</strain>
    </source>
</reference>
<evidence type="ECO:0000256" key="6">
    <source>
        <dbReference type="ARBA" id="ARBA00022679"/>
    </source>
</evidence>
<dbReference type="PANTHER" id="PTHR45453">
    <property type="entry name" value="PHOSPHATE REGULON SENSOR PROTEIN PHOR"/>
    <property type="match status" value="1"/>
</dbReference>
<keyword evidence="8" id="KW-0902">Two-component regulatory system</keyword>
<dbReference type="CDD" id="cd00075">
    <property type="entry name" value="HATPase"/>
    <property type="match status" value="1"/>
</dbReference>
<protein>
    <recommendedName>
        <fullName evidence="10">Sensor-like histidine kinase SenX3</fullName>
        <ecNumber evidence="4">2.7.13.3</ecNumber>
    </recommendedName>
</protein>
<dbReference type="InterPro" id="IPR036097">
    <property type="entry name" value="HisK_dim/P_sf"/>
</dbReference>
<organism evidence="12 13">
    <name type="scientific">Demequina activiva</name>
    <dbReference type="NCBI Taxonomy" id="1582364"/>
    <lineage>
        <taxon>Bacteria</taxon>
        <taxon>Bacillati</taxon>
        <taxon>Actinomycetota</taxon>
        <taxon>Actinomycetes</taxon>
        <taxon>Micrococcales</taxon>
        <taxon>Demequinaceae</taxon>
        <taxon>Demequina</taxon>
    </lineage>
</organism>
<dbReference type="AlphaFoldDB" id="A0A919Q154"/>
<keyword evidence="9" id="KW-0472">Membrane</keyword>
<evidence type="ECO:0000256" key="10">
    <source>
        <dbReference type="ARBA" id="ARBA00039401"/>
    </source>
</evidence>
<dbReference type="InterPro" id="IPR003661">
    <property type="entry name" value="HisK_dim/P_dom"/>
</dbReference>
<dbReference type="Pfam" id="PF00512">
    <property type="entry name" value="HisKA"/>
    <property type="match status" value="1"/>
</dbReference>